<keyword evidence="3" id="KW-1185">Reference proteome</keyword>
<gene>
    <name evidence="2" type="ORF">PECUL_23A054677</name>
</gene>
<reference evidence="2" key="1">
    <citation type="submission" date="2022-03" db="EMBL/GenBank/DDBJ databases">
        <authorList>
            <person name="Alioto T."/>
            <person name="Alioto T."/>
            <person name="Gomez Garrido J."/>
        </authorList>
    </citation>
    <scope>NUCLEOTIDE SEQUENCE</scope>
</reference>
<feature type="non-terminal residue" evidence="2">
    <location>
        <position position="1"/>
    </location>
</feature>
<evidence type="ECO:0000256" key="1">
    <source>
        <dbReference type="SAM" id="MobiDB-lite"/>
    </source>
</evidence>
<evidence type="ECO:0000313" key="3">
    <source>
        <dbReference type="Proteomes" id="UP001295444"/>
    </source>
</evidence>
<evidence type="ECO:0000313" key="2">
    <source>
        <dbReference type="EMBL" id="CAH2272299.1"/>
    </source>
</evidence>
<accession>A0AAD1RJI5</accession>
<feature type="non-terminal residue" evidence="2">
    <location>
        <position position="77"/>
    </location>
</feature>
<dbReference type="Proteomes" id="UP001295444">
    <property type="component" value="Chromosome 03"/>
</dbReference>
<protein>
    <submittedName>
        <fullName evidence="2">Uncharacterized protein</fullName>
    </submittedName>
</protein>
<organism evidence="2 3">
    <name type="scientific">Pelobates cultripes</name>
    <name type="common">Western spadefoot toad</name>
    <dbReference type="NCBI Taxonomy" id="61616"/>
    <lineage>
        <taxon>Eukaryota</taxon>
        <taxon>Metazoa</taxon>
        <taxon>Chordata</taxon>
        <taxon>Craniata</taxon>
        <taxon>Vertebrata</taxon>
        <taxon>Euteleostomi</taxon>
        <taxon>Amphibia</taxon>
        <taxon>Batrachia</taxon>
        <taxon>Anura</taxon>
        <taxon>Pelobatoidea</taxon>
        <taxon>Pelobatidae</taxon>
        <taxon>Pelobates</taxon>
    </lineage>
</organism>
<feature type="region of interest" description="Disordered" evidence="1">
    <location>
        <begin position="1"/>
        <end position="23"/>
    </location>
</feature>
<feature type="region of interest" description="Disordered" evidence="1">
    <location>
        <begin position="54"/>
        <end position="77"/>
    </location>
</feature>
<proteinExistence type="predicted"/>
<dbReference type="AlphaFoldDB" id="A0AAD1RJI5"/>
<name>A0AAD1RJI5_PELCU</name>
<sequence length="77" mass="8251">AAFPDPHPTRRALLPVSPATPARGLRPAAVDPAVTSAGCLDAFSYIISGDREAGNRIRELQPTRTKRSDRHETLSAC</sequence>
<dbReference type="EMBL" id="OW240914">
    <property type="protein sequence ID" value="CAH2272299.1"/>
    <property type="molecule type" value="Genomic_DNA"/>
</dbReference>